<evidence type="ECO:0000313" key="1">
    <source>
        <dbReference type="EMBL" id="TQE11505.1"/>
    </source>
</evidence>
<keyword evidence="2" id="KW-1185">Reference proteome</keyword>
<reference evidence="1 2" key="1">
    <citation type="journal article" date="2019" name="G3 (Bethesda)">
        <title>Sequencing of a Wild Apple (Malus baccata) Genome Unravels the Differences Between Cultivated and Wild Apple Species Regarding Disease Resistance and Cold Tolerance.</title>
        <authorList>
            <person name="Chen X."/>
        </authorList>
    </citation>
    <scope>NUCLEOTIDE SEQUENCE [LARGE SCALE GENOMIC DNA]</scope>
    <source>
        <strain evidence="2">cv. Shandingzi</strain>
        <tissue evidence="1">Leaves</tissue>
    </source>
</reference>
<evidence type="ECO:0000313" key="2">
    <source>
        <dbReference type="Proteomes" id="UP000315295"/>
    </source>
</evidence>
<name>A0A540NKG0_MALBA</name>
<accession>A0A540NKG0</accession>
<dbReference type="EMBL" id="VIEB01000029">
    <property type="protein sequence ID" value="TQE11505.1"/>
    <property type="molecule type" value="Genomic_DNA"/>
</dbReference>
<dbReference type="Proteomes" id="UP000315295">
    <property type="component" value="Unassembled WGS sequence"/>
</dbReference>
<dbReference type="AlphaFoldDB" id="A0A540NKG0"/>
<organism evidence="1 2">
    <name type="scientific">Malus baccata</name>
    <name type="common">Siberian crab apple</name>
    <name type="synonym">Pyrus baccata</name>
    <dbReference type="NCBI Taxonomy" id="106549"/>
    <lineage>
        <taxon>Eukaryota</taxon>
        <taxon>Viridiplantae</taxon>
        <taxon>Streptophyta</taxon>
        <taxon>Embryophyta</taxon>
        <taxon>Tracheophyta</taxon>
        <taxon>Spermatophyta</taxon>
        <taxon>Magnoliopsida</taxon>
        <taxon>eudicotyledons</taxon>
        <taxon>Gunneridae</taxon>
        <taxon>Pentapetalae</taxon>
        <taxon>rosids</taxon>
        <taxon>fabids</taxon>
        <taxon>Rosales</taxon>
        <taxon>Rosaceae</taxon>
        <taxon>Amygdaloideae</taxon>
        <taxon>Maleae</taxon>
        <taxon>Malus</taxon>
    </lineage>
</organism>
<evidence type="ECO:0008006" key="3">
    <source>
        <dbReference type="Google" id="ProtNLM"/>
    </source>
</evidence>
<sequence>MRTYVTLQTEIKVLMALGWVIEWITPWDFVQECVKKLDREGCPEEILREKCVSIMKEVNIVSYRPCYSLCYRHNCSRIFNFL</sequence>
<comment type="caution">
    <text evidence="1">The sequence shown here is derived from an EMBL/GenBank/DDBJ whole genome shotgun (WGS) entry which is preliminary data.</text>
</comment>
<gene>
    <name evidence="1" type="ORF">C1H46_002880</name>
</gene>
<protein>
    <recommendedName>
        <fullName evidence="3">Cyclin N-terminal domain-containing protein</fullName>
    </recommendedName>
</protein>
<proteinExistence type="predicted"/>